<dbReference type="PANTHER" id="PTHR12984">
    <property type="entry name" value="SCY1-RELATED S/T PROTEIN KINASE-LIKE"/>
    <property type="match status" value="1"/>
</dbReference>
<dbReference type="Gene3D" id="1.10.510.10">
    <property type="entry name" value="Transferase(Phosphotransferase) domain 1"/>
    <property type="match status" value="1"/>
</dbReference>
<feature type="domain" description="Protein kinase" evidence="2">
    <location>
        <begin position="35"/>
        <end position="286"/>
    </location>
</feature>
<dbReference type="Proteomes" id="UP000887574">
    <property type="component" value="Unplaced"/>
</dbReference>
<dbReference type="FunFam" id="3.30.200.20:FF:000179">
    <property type="entry name" value="SCY1 like pseudokinase 2"/>
    <property type="match status" value="1"/>
</dbReference>
<comment type="similarity">
    <text evidence="1">Belongs to the protein kinase superfamily.</text>
</comment>
<reference evidence="4" key="1">
    <citation type="submission" date="2022-11" db="UniProtKB">
        <authorList>
            <consortium name="WormBaseParasite"/>
        </authorList>
    </citation>
    <scope>IDENTIFICATION</scope>
</reference>
<proteinExistence type="inferred from homology"/>
<evidence type="ECO:0000259" key="2">
    <source>
        <dbReference type="PROSITE" id="PS50011"/>
    </source>
</evidence>
<dbReference type="PROSITE" id="PS50011">
    <property type="entry name" value="PROTEIN_KINASE_DOM"/>
    <property type="match status" value="1"/>
</dbReference>
<dbReference type="WBParaSite" id="jg7417">
    <property type="protein sequence ID" value="jg7417"/>
    <property type="gene ID" value="jg7417"/>
</dbReference>
<dbReference type="Gene3D" id="3.30.200.20">
    <property type="entry name" value="Phosphorylase Kinase, domain 1"/>
    <property type="match status" value="1"/>
</dbReference>
<name>A0A915EKZ7_9BILA</name>
<dbReference type="InterPro" id="IPR051177">
    <property type="entry name" value="CIK-Related_Protein"/>
</dbReference>
<protein>
    <submittedName>
        <fullName evidence="4">Protein kinase domain-containing protein</fullName>
    </submittedName>
</protein>
<sequence>MDYYLNRFKSTVSTVADKVQGALPGNPIFREYEVQEQIATAGPGLSWKIYSGTKNTTKQPVSIWLFEKKQLERWSKQEREDFPELLKRGVSQLTRLRHPRLLVIERALEESRDTFAFCAEPVFASLANAFAQDDNLSSHLKDFSLLDVEIRHGLFQLSEALVFLHNDAKIVHGNICPSSVIINEKGAWKLAGFDFCVAGNMTSTGKVAFPTQEWDRRVMAVMNPELNFAAPEVVQGIKCDVYADMFSLGVLAYSVFNNNKPIFDSKGLLDCYKKNIDKVSFDSIVV</sequence>
<dbReference type="GO" id="GO:0004672">
    <property type="term" value="F:protein kinase activity"/>
    <property type="evidence" value="ECO:0007669"/>
    <property type="project" value="InterPro"/>
</dbReference>
<dbReference type="InterPro" id="IPR011009">
    <property type="entry name" value="Kinase-like_dom_sf"/>
</dbReference>
<dbReference type="InterPro" id="IPR000719">
    <property type="entry name" value="Prot_kinase_dom"/>
</dbReference>
<dbReference type="PANTHER" id="PTHR12984:SF6">
    <property type="entry name" value="SCY1-LIKE PROTEIN 2"/>
    <property type="match status" value="1"/>
</dbReference>
<keyword evidence="3" id="KW-1185">Reference proteome</keyword>
<evidence type="ECO:0000313" key="3">
    <source>
        <dbReference type="Proteomes" id="UP000887574"/>
    </source>
</evidence>
<evidence type="ECO:0000313" key="4">
    <source>
        <dbReference type="WBParaSite" id="jg7417"/>
    </source>
</evidence>
<evidence type="ECO:0000256" key="1">
    <source>
        <dbReference type="ARBA" id="ARBA00038349"/>
    </source>
</evidence>
<dbReference type="SMART" id="SM00220">
    <property type="entry name" value="S_TKc"/>
    <property type="match status" value="1"/>
</dbReference>
<accession>A0A915EKZ7</accession>
<dbReference type="AlphaFoldDB" id="A0A915EKZ7"/>
<organism evidence="3 4">
    <name type="scientific">Ditylenchus dipsaci</name>
    <dbReference type="NCBI Taxonomy" id="166011"/>
    <lineage>
        <taxon>Eukaryota</taxon>
        <taxon>Metazoa</taxon>
        <taxon>Ecdysozoa</taxon>
        <taxon>Nematoda</taxon>
        <taxon>Chromadorea</taxon>
        <taxon>Rhabditida</taxon>
        <taxon>Tylenchina</taxon>
        <taxon>Tylenchomorpha</taxon>
        <taxon>Sphaerularioidea</taxon>
        <taxon>Anguinidae</taxon>
        <taxon>Anguininae</taxon>
        <taxon>Ditylenchus</taxon>
    </lineage>
</organism>
<dbReference type="SUPFAM" id="SSF56112">
    <property type="entry name" value="Protein kinase-like (PK-like)"/>
    <property type="match status" value="1"/>
</dbReference>
<dbReference type="GO" id="GO:0005524">
    <property type="term" value="F:ATP binding"/>
    <property type="evidence" value="ECO:0007669"/>
    <property type="project" value="InterPro"/>
</dbReference>
<dbReference type="Pfam" id="PF00069">
    <property type="entry name" value="Pkinase"/>
    <property type="match status" value="1"/>
</dbReference>
<dbReference type="CDD" id="cd14011">
    <property type="entry name" value="PK_SCY1_like"/>
    <property type="match status" value="1"/>
</dbReference>